<accession>A0A2K3MM22</accession>
<name>A0A2K3MM22_TRIPR</name>
<proteinExistence type="predicted"/>
<organism evidence="1 2">
    <name type="scientific">Trifolium pratense</name>
    <name type="common">Red clover</name>
    <dbReference type="NCBI Taxonomy" id="57577"/>
    <lineage>
        <taxon>Eukaryota</taxon>
        <taxon>Viridiplantae</taxon>
        <taxon>Streptophyta</taxon>
        <taxon>Embryophyta</taxon>
        <taxon>Tracheophyta</taxon>
        <taxon>Spermatophyta</taxon>
        <taxon>Magnoliopsida</taxon>
        <taxon>eudicotyledons</taxon>
        <taxon>Gunneridae</taxon>
        <taxon>Pentapetalae</taxon>
        <taxon>rosids</taxon>
        <taxon>fabids</taxon>
        <taxon>Fabales</taxon>
        <taxon>Fabaceae</taxon>
        <taxon>Papilionoideae</taxon>
        <taxon>50 kb inversion clade</taxon>
        <taxon>NPAAA clade</taxon>
        <taxon>Hologalegina</taxon>
        <taxon>IRL clade</taxon>
        <taxon>Trifolieae</taxon>
        <taxon>Trifolium</taxon>
    </lineage>
</organism>
<evidence type="ECO:0000313" key="1">
    <source>
        <dbReference type="EMBL" id="PNX91804.1"/>
    </source>
</evidence>
<reference evidence="1 2" key="2">
    <citation type="journal article" date="2017" name="Front. Plant Sci.">
        <title>Gene Classification and Mining of Molecular Markers Useful in Red Clover (Trifolium pratense) Breeding.</title>
        <authorList>
            <person name="Istvanek J."/>
            <person name="Dluhosova J."/>
            <person name="Dluhos P."/>
            <person name="Patkova L."/>
            <person name="Nedelnik J."/>
            <person name="Repkova J."/>
        </authorList>
    </citation>
    <scope>NUCLEOTIDE SEQUENCE [LARGE SCALE GENOMIC DNA]</scope>
    <source>
        <strain evidence="2">cv. Tatra</strain>
        <tissue evidence="1">Young leaves</tissue>
    </source>
</reference>
<gene>
    <name evidence="1" type="ORF">L195_g014929</name>
</gene>
<dbReference type="AlphaFoldDB" id="A0A2K3MM22"/>
<evidence type="ECO:0000313" key="2">
    <source>
        <dbReference type="Proteomes" id="UP000236291"/>
    </source>
</evidence>
<dbReference type="Proteomes" id="UP000236291">
    <property type="component" value="Unassembled WGS sequence"/>
</dbReference>
<dbReference type="EMBL" id="ASHM01010019">
    <property type="protein sequence ID" value="PNX91804.1"/>
    <property type="molecule type" value="Genomic_DNA"/>
</dbReference>
<comment type="caution">
    <text evidence="1">The sequence shown here is derived from an EMBL/GenBank/DDBJ whole genome shotgun (WGS) entry which is preliminary data.</text>
</comment>
<protein>
    <submittedName>
        <fullName evidence="1">Putative copia-type protein</fullName>
    </submittedName>
</protein>
<reference evidence="1 2" key="1">
    <citation type="journal article" date="2014" name="Am. J. Bot.">
        <title>Genome assembly and annotation for red clover (Trifolium pratense; Fabaceae).</title>
        <authorList>
            <person name="Istvanek J."/>
            <person name="Jaros M."/>
            <person name="Krenek A."/>
            <person name="Repkova J."/>
        </authorList>
    </citation>
    <scope>NUCLEOTIDE SEQUENCE [LARGE SCALE GENOMIC DNA]</scope>
    <source>
        <strain evidence="2">cv. Tatra</strain>
        <tissue evidence="1">Young leaves</tissue>
    </source>
</reference>
<sequence>MHSHFKEHLAAIYRILRYLKANPGKGLFFKKNAERNVSIFTDADWVGEGCPSYINAKQAIPLSIVGLNPPLHTQHNEGVGGCNEGNPNATIRRMGRTAMKAEFPTEGVVVSSAKAELRAMAPGICKELWKLSFR</sequence>